<dbReference type="EMBL" id="JARJCW010000081">
    <property type="protein sequence ID" value="KAJ7196802.1"/>
    <property type="molecule type" value="Genomic_DNA"/>
</dbReference>
<sequence length="230" mass="24480">MALGNGFRTFSYDPADDTPGPVLIKRQTSLWIAAILAVTALPSQSTKSHDSKKASLFEGEGKNLRLPGHRCPFPLRQGVQNPNDLKYHIEKGSCVMANGAPCPIDAPLAPATSRSPAVAGAGVDRQPRRDDVRRAARQHQGCAAPRPTQVRAARVVRGPRLPGTCAVVSRRIVLPHMPTRPPPPLTPTPTPTLTARLLALLSASDTCYSAASLVRYSSVNALPPLTVAIL</sequence>
<name>A0AAD6UZ07_9AGAR</name>
<gene>
    <name evidence="1" type="ORF">GGX14DRAFT_574619</name>
</gene>
<organism evidence="1 2">
    <name type="scientific">Mycena pura</name>
    <dbReference type="NCBI Taxonomy" id="153505"/>
    <lineage>
        <taxon>Eukaryota</taxon>
        <taxon>Fungi</taxon>
        <taxon>Dikarya</taxon>
        <taxon>Basidiomycota</taxon>
        <taxon>Agaricomycotina</taxon>
        <taxon>Agaricomycetes</taxon>
        <taxon>Agaricomycetidae</taxon>
        <taxon>Agaricales</taxon>
        <taxon>Marasmiineae</taxon>
        <taxon>Mycenaceae</taxon>
        <taxon>Mycena</taxon>
    </lineage>
</organism>
<dbReference type="AlphaFoldDB" id="A0AAD6UZ07"/>
<accession>A0AAD6UZ07</accession>
<dbReference type="Proteomes" id="UP001219525">
    <property type="component" value="Unassembled WGS sequence"/>
</dbReference>
<proteinExistence type="predicted"/>
<keyword evidence="2" id="KW-1185">Reference proteome</keyword>
<evidence type="ECO:0000313" key="2">
    <source>
        <dbReference type="Proteomes" id="UP001219525"/>
    </source>
</evidence>
<comment type="caution">
    <text evidence="1">The sequence shown here is derived from an EMBL/GenBank/DDBJ whole genome shotgun (WGS) entry which is preliminary data.</text>
</comment>
<reference evidence="1" key="1">
    <citation type="submission" date="2023-03" db="EMBL/GenBank/DDBJ databases">
        <title>Massive genome expansion in bonnet fungi (Mycena s.s.) driven by repeated elements and novel gene families across ecological guilds.</title>
        <authorList>
            <consortium name="Lawrence Berkeley National Laboratory"/>
            <person name="Harder C.B."/>
            <person name="Miyauchi S."/>
            <person name="Viragh M."/>
            <person name="Kuo A."/>
            <person name="Thoen E."/>
            <person name="Andreopoulos B."/>
            <person name="Lu D."/>
            <person name="Skrede I."/>
            <person name="Drula E."/>
            <person name="Henrissat B."/>
            <person name="Morin E."/>
            <person name="Kohler A."/>
            <person name="Barry K."/>
            <person name="LaButti K."/>
            <person name="Morin E."/>
            <person name="Salamov A."/>
            <person name="Lipzen A."/>
            <person name="Mereny Z."/>
            <person name="Hegedus B."/>
            <person name="Baldrian P."/>
            <person name="Stursova M."/>
            <person name="Weitz H."/>
            <person name="Taylor A."/>
            <person name="Grigoriev I.V."/>
            <person name="Nagy L.G."/>
            <person name="Martin F."/>
            <person name="Kauserud H."/>
        </authorList>
    </citation>
    <scope>NUCLEOTIDE SEQUENCE</scope>
    <source>
        <strain evidence="1">9144</strain>
    </source>
</reference>
<evidence type="ECO:0000313" key="1">
    <source>
        <dbReference type="EMBL" id="KAJ7196802.1"/>
    </source>
</evidence>
<protein>
    <submittedName>
        <fullName evidence="1">Uncharacterized protein</fullName>
    </submittedName>
</protein>